<dbReference type="AlphaFoldDB" id="A0A8J0R7V5"/>
<dbReference type="Xenbase" id="XB-GENE-5891721">
    <property type="gene designation" value="XB5891720"/>
</dbReference>
<evidence type="ECO:0000313" key="2">
    <source>
        <dbReference type="RefSeq" id="XP_004918219.1"/>
    </source>
</evidence>
<evidence type="ECO:0000313" key="3">
    <source>
        <dbReference type="Xenbase" id="XB-GENE-5891721"/>
    </source>
</evidence>
<dbReference type="GeneID" id="100486434"/>
<accession>A0A8J0R7V5</accession>
<reference evidence="2" key="1">
    <citation type="submission" date="2025-08" db="UniProtKB">
        <authorList>
            <consortium name="RefSeq"/>
        </authorList>
    </citation>
    <scope>IDENTIFICATION</scope>
    <source>
        <strain evidence="2">Nigerian</strain>
        <tissue evidence="2">Liver and blood</tissue>
    </source>
</reference>
<keyword evidence="1" id="KW-1185">Reference proteome</keyword>
<protein>
    <submittedName>
        <fullName evidence="2">Uncharacterized protein LOC100486434 isoform X2</fullName>
    </submittedName>
</protein>
<gene>
    <name evidence="3" type="primary">XB5891720</name>
    <name evidence="2" type="synonym">LOC100486434</name>
</gene>
<dbReference type="RefSeq" id="XP_004918219.1">
    <property type="nucleotide sequence ID" value="XM_004918162.4"/>
</dbReference>
<dbReference type="CTD" id="100486434"/>
<proteinExistence type="predicted"/>
<name>A0A8J0R7V5_XENTR</name>
<organism evidence="1 2">
    <name type="scientific">Xenopus tropicalis</name>
    <name type="common">Western clawed frog</name>
    <name type="synonym">Silurana tropicalis</name>
    <dbReference type="NCBI Taxonomy" id="8364"/>
    <lineage>
        <taxon>Eukaryota</taxon>
        <taxon>Metazoa</taxon>
        <taxon>Chordata</taxon>
        <taxon>Craniata</taxon>
        <taxon>Vertebrata</taxon>
        <taxon>Euteleostomi</taxon>
        <taxon>Amphibia</taxon>
        <taxon>Batrachia</taxon>
        <taxon>Anura</taxon>
        <taxon>Pipoidea</taxon>
        <taxon>Pipidae</taxon>
        <taxon>Xenopodinae</taxon>
        <taxon>Xenopus</taxon>
        <taxon>Silurana</taxon>
    </lineage>
</organism>
<dbReference type="OrthoDB" id="9908505at2759"/>
<dbReference type="AGR" id="Xenbase:XB-GENE-5891721"/>
<sequence>MPQGKQTVVGIFSRSGKEEYPWLVNVLRKDANICPRPFVITNSNASAFREAVGDCDFAILYHSMNRGRLNIADVTDSLYDEELGFLSNTLGNDKVLVIADDLEDSSDDAKNRILNSQPTIRRAARGIFLFSRADKRDNNTIRIKMAPIIVIITAVIHKWTSKGDEEEVLSDDEKTLKPKKNYVSLLTHITAIACVANAVRRPSPRNWAFAFSWVAASLTYLTDPPLIDRLGLSESCIPPAALVTAIAISRPHWPRMSL</sequence>
<dbReference type="Proteomes" id="UP000008143">
    <property type="component" value="Chromosome 9"/>
</dbReference>
<evidence type="ECO:0000313" key="1">
    <source>
        <dbReference type="Proteomes" id="UP000008143"/>
    </source>
</evidence>